<dbReference type="PANTHER" id="PTHR21011:SF1">
    <property type="entry name" value="SMALL RIBOSOMAL SUBUNIT PROTEIN BS6M"/>
    <property type="match status" value="1"/>
</dbReference>
<dbReference type="STRING" id="4955.A0A1G4MKM3"/>
<protein>
    <recommendedName>
        <fullName evidence="6">Small ribosomal subunit protein bS6m</fullName>
    </recommendedName>
</protein>
<dbReference type="PANTHER" id="PTHR21011">
    <property type="entry name" value="MITOCHONDRIAL 28S RIBOSOMAL PROTEIN S6"/>
    <property type="match status" value="1"/>
</dbReference>
<dbReference type="InterPro" id="IPR014717">
    <property type="entry name" value="Transl_elong_EF1B/ribsomal_bS6"/>
</dbReference>
<dbReference type="Gene3D" id="3.30.70.60">
    <property type="match status" value="1"/>
</dbReference>
<dbReference type="AlphaFoldDB" id="A0A1G4MKM3"/>
<dbReference type="FunFam" id="3.30.70.60:FF:000007">
    <property type="entry name" value="37S ribosomal protein Mrp17"/>
    <property type="match status" value="1"/>
</dbReference>
<evidence type="ECO:0000256" key="1">
    <source>
        <dbReference type="ARBA" id="ARBA00004173"/>
    </source>
</evidence>
<keyword evidence="9" id="KW-1185">Reference proteome</keyword>
<comment type="subcellular location">
    <subcellularLocation>
        <location evidence="1">Mitochondrion</location>
    </subcellularLocation>
</comment>
<dbReference type="InterPro" id="IPR000529">
    <property type="entry name" value="Ribosomal_bS6"/>
</dbReference>
<dbReference type="GO" id="GO:0006412">
    <property type="term" value="P:translation"/>
    <property type="evidence" value="ECO:0007669"/>
    <property type="project" value="InterPro"/>
</dbReference>
<evidence type="ECO:0000256" key="2">
    <source>
        <dbReference type="ARBA" id="ARBA00009512"/>
    </source>
</evidence>
<dbReference type="OrthoDB" id="10259681at2759"/>
<reference evidence="8 9" key="1">
    <citation type="submission" date="2016-03" db="EMBL/GenBank/DDBJ databases">
        <authorList>
            <person name="Devillers H."/>
        </authorList>
    </citation>
    <scope>NUCLEOTIDE SEQUENCE [LARGE SCALE GENOMIC DNA]</scope>
    <source>
        <strain evidence="8">CBS 6772</strain>
    </source>
</reference>
<name>A0A1G4MKM3_LACFM</name>
<proteinExistence type="inferred from homology"/>
<evidence type="ECO:0000256" key="3">
    <source>
        <dbReference type="ARBA" id="ARBA00022980"/>
    </source>
</evidence>
<comment type="similarity">
    <text evidence="2">Belongs to the bacterial ribosomal protein bS6 family.</text>
</comment>
<evidence type="ECO:0000256" key="5">
    <source>
        <dbReference type="ARBA" id="ARBA00023274"/>
    </source>
</evidence>
<dbReference type="CDD" id="cd15465">
    <property type="entry name" value="bS6_mito"/>
    <property type="match status" value="1"/>
</dbReference>
<dbReference type="Pfam" id="PF01250">
    <property type="entry name" value="Ribosomal_S6"/>
    <property type="match status" value="1"/>
</dbReference>
<dbReference type="GO" id="GO:0070181">
    <property type="term" value="F:small ribosomal subunit rRNA binding"/>
    <property type="evidence" value="ECO:0007669"/>
    <property type="project" value="TreeGrafter"/>
</dbReference>
<dbReference type="EMBL" id="LT598491">
    <property type="protein sequence ID" value="SCW04455.1"/>
    <property type="molecule type" value="Genomic_DNA"/>
</dbReference>
<keyword evidence="4" id="KW-0496">Mitochondrion</keyword>
<dbReference type="Proteomes" id="UP000190831">
    <property type="component" value="Chromosome H"/>
</dbReference>
<gene>
    <name evidence="8" type="ORF">LAFE_0H13894G</name>
</gene>
<evidence type="ECO:0000313" key="9">
    <source>
        <dbReference type="Proteomes" id="UP000190831"/>
    </source>
</evidence>
<evidence type="ECO:0000256" key="4">
    <source>
        <dbReference type="ARBA" id="ARBA00023128"/>
    </source>
</evidence>
<organism evidence="8 9">
    <name type="scientific">Lachancea fermentati</name>
    <name type="common">Zygosaccharomyces fermentati</name>
    <dbReference type="NCBI Taxonomy" id="4955"/>
    <lineage>
        <taxon>Eukaryota</taxon>
        <taxon>Fungi</taxon>
        <taxon>Dikarya</taxon>
        <taxon>Ascomycota</taxon>
        <taxon>Saccharomycotina</taxon>
        <taxon>Saccharomycetes</taxon>
        <taxon>Saccharomycetales</taxon>
        <taxon>Saccharomycetaceae</taxon>
        <taxon>Lachancea</taxon>
    </lineage>
</organism>
<dbReference type="NCBIfam" id="TIGR00166">
    <property type="entry name" value="S6"/>
    <property type="match status" value="1"/>
</dbReference>
<dbReference type="SUPFAM" id="SSF54995">
    <property type="entry name" value="Ribosomal protein S6"/>
    <property type="match status" value="1"/>
</dbReference>
<dbReference type="GO" id="GO:0005763">
    <property type="term" value="C:mitochondrial small ribosomal subunit"/>
    <property type="evidence" value="ECO:0007669"/>
    <property type="project" value="TreeGrafter"/>
</dbReference>
<comment type="function">
    <text evidence="7">Component of the mitochondrial ribosome (mitoribosome), a dedicated translation machinery responsible for the synthesis of mitochondrial genome-encoded proteins, including at least some of the essential transmembrane subunits of the mitochondrial respiratory chain. The mitoribosomes are attached to the mitochondrial inner membrane and translation products are cotranslationally integrated into the membrane.</text>
</comment>
<evidence type="ECO:0000256" key="6">
    <source>
        <dbReference type="ARBA" id="ARBA00035170"/>
    </source>
</evidence>
<sequence>MLYELVSVVRVINPLSANSEAKELATTIGKLIIQNRGVIRRIIPMGNKLLPKIVKKDQEQHFQGYHFLMMFDASAAVQSEILRTLKRDPRVIRSSIVRMNNKKQLDVASSIERAAGYSSVLEKLKKDSF</sequence>
<accession>A0A1G4MKM3</accession>
<evidence type="ECO:0000256" key="7">
    <source>
        <dbReference type="ARBA" id="ARBA00037226"/>
    </source>
</evidence>
<dbReference type="OMA" id="HQIGDYW"/>
<dbReference type="InterPro" id="IPR035980">
    <property type="entry name" value="Ribosomal_bS6_sf"/>
</dbReference>
<evidence type="ECO:0000313" key="8">
    <source>
        <dbReference type="EMBL" id="SCW04455.1"/>
    </source>
</evidence>
<keyword evidence="5" id="KW-0687">Ribonucleoprotein</keyword>
<dbReference type="GO" id="GO:0003735">
    <property type="term" value="F:structural constituent of ribosome"/>
    <property type="evidence" value="ECO:0007669"/>
    <property type="project" value="InterPro"/>
</dbReference>
<keyword evidence="3" id="KW-0689">Ribosomal protein</keyword>